<dbReference type="Pfam" id="PF12848">
    <property type="entry name" value="ABC_tran_Xtn"/>
    <property type="match status" value="1"/>
</dbReference>
<evidence type="ECO:0000313" key="6">
    <source>
        <dbReference type="EMBL" id="OPG17690.1"/>
    </source>
</evidence>
<dbReference type="InterPro" id="IPR027417">
    <property type="entry name" value="P-loop_NTPase"/>
</dbReference>
<comment type="caution">
    <text evidence="6">The sequence shown here is derived from an EMBL/GenBank/DDBJ whole genome shotgun (WGS) entry which is preliminary data.</text>
</comment>
<dbReference type="PANTHER" id="PTHR42855:SF2">
    <property type="entry name" value="DRUG RESISTANCE ABC TRANSPORTER,ATP-BINDING PROTEIN"/>
    <property type="match status" value="1"/>
</dbReference>
<gene>
    <name evidence="6" type="ORF">B2M26_00645</name>
</gene>
<feature type="coiled-coil region" evidence="3">
    <location>
        <begin position="573"/>
        <end position="637"/>
    </location>
</feature>
<dbReference type="EMBL" id="MWPS01000001">
    <property type="protein sequence ID" value="OPG17690.1"/>
    <property type="molecule type" value="Genomic_DNA"/>
</dbReference>
<reference evidence="6 7" key="1">
    <citation type="submission" date="2017-02" db="EMBL/GenBank/DDBJ databases">
        <title>Draft genome of Acidibacillus ferrooxidans Huett2.</title>
        <authorList>
            <person name="Schopf S."/>
        </authorList>
    </citation>
    <scope>NUCLEOTIDE SEQUENCE [LARGE SCALE GENOMIC DNA]</scope>
    <source>
        <strain evidence="6 7">Huett2</strain>
    </source>
</reference>
<evidence type="ECO:0000256" key="1">
    <source>
        <dbReference type="ARBA" id="ARBA00022741"/>
    </source>
</evidence>
<dbReference type="PANTHER" id="PTHR42855">
    <property type="entry name" value="ABC TRANSPORTER ATP-BINDING SUBUNIT"/>
    <property type="match status" value="1"/>
</dbReference>
<evidence type="ECO:0000256" key="2">
    <source>
        <dbReference type="ARBA" id="ARBA00022840"/>
    </source>
</evidence>
<organism evidence="6 7">
    <name type="scientific">Ferroacidibacillus organovorans</name>
    <dbReference type="NCBI Taxonomy" id="1765683"/>
    <lineage>
        <taxon>Bacteria</taxon>
        <taxon>Bacillati</taxon>
        <taxon>Bacillota</taxon>
        <taxon>Bacilli</taxon>
        <taxon>Bacillales</taxon>
        <taxon>Alicyclobacillaceae</taxon>
        <taxon>Ferroacidibacillus</taxon>
    </lineage>
</organism>
<dbReference type="AlphaFoldDB" id="A0A1V4EXU6"/>
<sequence length="641" mass="72758">MLLTLNDLVLHFGGQPVLRGASLDVKRGERVALIGPNGAGKSTLMNVAAGILTPESGSRAVERGATIGHVLQRKEAHGDDETVWRYARSAFAELDELETAMRALEEAIANASQRGETLDKLLRDYDTKTHAFEKRDGFSADAKTRRVLHGLRFTSEQYETPFASLSGGQKTRLQLARQLLIEPDLLMLDEPTNYLDLETVAWLEDYLRSYRESLLVISHDRYFLDRVTTVTYEMDHGKTVRYPGNYSVYAALKEEREAQQVEAFERQQAEIERIEDFIAKNIVRASTTKRAQSRRTWLARLERVEQPTARKLPFVTFLPETTSGVDVLELRRFCAKVGTPERALFAPFSIMLRRGERVALLGKNGIGKTSLLRAVAGVGKSEGVVRFGTHVEFGYYTQEQEQLDPALTVIETLWRVYPTRSETVIRTKLGHVLFHGDDVYKRVGDLSGGERSRLALAILSLSPANLLLLDEPTNHLDIESKEALEAALLDFPGTILFVSHDRYFLATLATRILSLTEDRMLDFEGNYESFLAAQTQQSDETPTVKETARQALSPEAPRTKDERARRQLEKAQDRKRLARLTTLEQQIEQLEKEIKVDEARLVELSEQGDWVAINEHNEQLQEKNERLANVYREWEARSEEI</sequence>
<dbReference type="PROSITE" id="PS00211">
    <property type="entry name" value="ABC_TRANSPORTER_1"/>
    <property type="match status" value="2"/>
</dbReference>
<dbReference type="GO" id="GO:0016887">
    <property type="term" value="F:ATP hydrolysis activity"/>
    <property type="evidence" value="ECO:0007669"/>
    <property type="project" value="InterPro"/>
</dbReference>
<evidence type="ECO:0000313" key="7">
    <source>
        <dbReference type="Proteomes" id="UP000190229"/>
    </source>
</evidence>
<evidence type="ECO:0000256" key="4">
    <source>
        <dbReference type="SAM" id="MobiDB-lite"/>
    </source>
</evidence>
<accession>A0A1V4EXU6</accession>
<dbReference type="Gene3D" id="3.40.50.300">
    <property type="entry name" value="P-loop containing nucleotide triphosphate hydrolases"/>
    <property type="match status" value="2"/>
</dbReference>
<feature type="domain" description="ABC transporter" evidence="5">
    <location>
        <begin position="3"/>
        <end position="261"/>
    </location>
</feature>
<keyword evidence="7" id="KW-1185">Reference proteome</keyword>
<dbReference type="SMART" id="SM00382">
    <property type="entry name" value="AAA"/>
    <property type="match status" value="2"/>
</dbReference>
<dbReference type="RefSeq" id="WP_079289662.1">
    <property type="nucleotide sequence ID" value="NZ_MWPS01000001.1"/>
</dbReference>
<dbReference type="Pfam" id="PF00005">
    <property type="entry name" value="ABC_tran"/>
    <property type="match status" value="2"/>
</dbReference>
<proteinExistence type="predicted"/>
<keyword evidence="3" id="KW-0175">Coiled coil</keyword>
<feature type="compositionally biased region" description="Basic and acidic residues" evidence="4">
    <location>
        <begin position="557"/>
        <end position="568"/>
    </location>
</feature>
<dbReference type="GO" id="GO:0005524">
    <property type="term" value="F:ATP binding"/>
    <property type="evidence" value="ECO:0007669"/>
    <property type="project" value="UniProtKB-KW"/>
</dbReference>
<dbReference type="FunFam" id="3.40.50.300:FF:000011">
    <property type="entry name" value="Putative ABC transporter ATP-binding component"/>
    <property type="match status" value="1"/>
</dbReference>
<dbReference type="CDD" id="cd03221">
    <property type="entry name" value="ABCF_EF-3"/>
    <property type="match status" value="2"/>
</dbReference>
<evidence type="ECO:0000259" key="5">
    <source>
        <dbReference type="PROSITE" id="PS50893"/>
    </source>
</evidence>
<dbReference type="InterPro" id="IPR003593">
    <property type="entry name" value="AAA+_ATPase"/>
</dbReference>
<protein>
    <recommendedName>
        <fullName evidence="5">ABC transporter domain-containing protein</fullName>
    </recommendedName>
</protein>
<keyword evidence="2" id="KW-0067">ATP-binding</keyword>
<dbReference type="InterPro" id="IPR017871">
    <property type="entry name" value="ABC_transporter-like_CS"/>
</dbReference>
<dbReference type="InterPro" id="IPR032781">
    <property type="entry name" value="ABC_tran_Xtn"/>
</dbReference>
<name>A0A1V4EXU6_9BACL</name>
<feature type="coiled-coil region" evidence="3">
    <location>
        <begin position="87"/>
        <end position="121"/>
    </location>
</feature>
<dbReference type="InterPro" id="IPR051309">
    <property type="entry name" value="ABCF_ATPase"/>
</dbReference>
<evidence type="ECO:0000256" key="3">
    <source>
        <dbReference type="SAM" id="Coils"/>
    </source>
</evidence>
<feature type="region of interest" description="Disordered" evidence="4">
    <location>
        <begin position="533"/>
        <end position="568"/>
    </location>
</feature>
<keyword evidence="1" id="KW-0547">Nucleotide-binding</keyword>
<dbReference type="SUPFAM" id="SSF52540">
    <property type="entry name" value="P-loop containing nucleoside triphosphate hydrolases"/>
    <property type="match status" value="2"/>
</dbReference>
<dbReference type="Proteomes" id="UP000190229">
    <property type="component" value="Unassembled WGS sequence"/>
</dbReference>
<dbReference type="InterPro" id="IPR003439">
    <property type="entry name" value="ABC_transporter-like_ATP-bd"/>
</dbReference>
<feature type="domain" description="ABC transporter" evidence="5">
    <location>
        <begin position="325"/>
        <end position="542"/>
    </location>
</feature>
<dbReference type="PROSITE" id="PS50893">
    <property type="entry name" value="ABC_TRANSPORTER_2"/>
    <property type="match status" value="2"/>
</dbReference>